<dbReference type="PROSITE" id="PS51898">
    <property type="entry name" value="TYR_RECOMBINASE"/>
    <property type="match status" value="1"/>
</dbReference>
<feature type="domain" description="Tyr recombinase" evidence="6">
    <location>
        <begin position="251"/>
        <end position="426"/>
    </location>
</feature>
<dbReference type="InterPro" id="IPR010998">
    <property type="entry name" value="Integrase_recombinase_N"/>
</dbReference>
<evidence type="ECO:0000256" key="1">
    <source>
        <dbReference type="ARBA" id="ARBA00008857"/>
    </source>
</evidence>
<keyword evidence="2" id="KW-0229">DNA integration</keyword>
<keyword evidence="9" id="KW-1185">Reference proteome</keyword>
<dbReference type="PANTHER" id="PTHR30349:SF41">
    <property type="entry name" value="INTEGRASE_RECOMBINASE PROTEIN MJ0367-RELATED"/>
    <property type="match status" value="1"/>
</dbReference>
<evidence type="ECO:0000256" key="3">
    <source>
        <dbReference type="ARBA" id="ARBA00023125"/>
    </source>
</evidence>
<proteinExistence type="inferred from homology"/>
<keyword evidence="3 5" id="KW-0238">DNA-binding</keyword>
<dbReference type="EMBL" id="JAGUCO010000087">
    <property type="protein sequence ID" value="MBS2101305.1"/>
    <property type="molecule type" value="Genomic_DNA"/>
</dbReference>
<sequence length="430" mass="50682">IGKLDYVHYSHQYKCYYIRNKTEYKQKLFQDLKQVVQISTRYLKPETTNSKQNHLKNYGDDEPTVNQPLVSIILMYDKGYLKLPVPYKQEWSRFLRELGCFFESRRQFWIVPNYLSRKESIQNYFKQQGCYLQVSVKHDEKVQSHLKRQYYKDDKEIQDFIKVMTLQGASKRTIENYGSQLKKLKNYYGGKTIKEISDEEIRDYLFFIRQELNYSPSAQNIAVSAVKRFILSMTDRDFNSNHIPRPSKVKGLPKVLEKKEIEALLRLNIYIKHRCLLYLLYATGIRCGELVNLKVEDVNFDDNIIVINQGKGNKSRIVSLSEKLKDLLIQYLRMDRPNFYFFEGQNGGKYSTSSVQRVIKRAALKAGLEKRVTPHMLRHSFATHLHDSGMDIRNIQKLLGHTSTKTTEIYTYISKRDISKLKSPLDDLDV</sequence>
<evidence type="ECO:0000259" key="6">
    <source>
        <dbReference type="PROSITE" id="PS51898"/>
    </source>
</evidence>
<dbReference type="InterPro" id="IPR002104">
    <property type="entry name" value="Integrase_catalytic"/>
</dbReference>
<accession>A0ABS5K2I0</accession>
<gene>
    <name evidence="8" type="ORF">KEM10_23690</name>
</gene>
<comment type="caution">
    <text evidence="8">The sequence shown here is derived from an EMBL/GenBank/DDBJ whole genome shotgun (WGS) entry which is preliminary data.</text>
</comment>
<feature type="non-terminal residue" evidence="8">
    <location>
        <position position="1"/>
    </location>
</feature>
<dbReference type="Gene3D" id="1.10.150.130">
    <property type="match status" value="1"/>
</dbReference>
<evidence type="ECO:0000313" key="8">
    <source>
        <dbReference type="EMBL" id="MBS2101305.1"/>
    </source>
</evidence>
<dbReference type="Proteomes" id="UP000708576">
    <property type="component" value="Unassembled WGS sequence"/>
</dbReference>
<reference evidence="8 9" key="1">
    <citation type="journal article" date="2015" name="Int. J. Syst. Evol. Microbiol.">
        <title>Carboxylicivirga linearis sp. nov., isolated from a sea cucumber culture pond.</title>
        <authorList>
            <person name="Wang F.Q."/>
            <person name="Zhou Y.X."/>
            <person name="Lin X.Z."/>
            <person name="Chen G.J."/>
            <person name="Du Z.J."/>
        </authorList>
    </citation>
    <scope>NUCLEOTIDE SEQUENCE [LARGE SCALE GENOMIC DNA]</scope>
    <source>
        <strain evidence="8 9">FB218</strain>
    </source>
</reference>
<dbReference type="Gene3D" id="1.10.443.10">
    <property type="entry name" value="Intergrase catalytic core"/>
    <property type="match status" value="1"/>
</dbReference>
<dbReference type="PANTHER" id="PTHR30349">
    <property type="entry name" value="PHAGE INTEGRASE-RELATED"/>
    <property type="match status" value="1"/>
</dbReference>
<evidence type="ECO:0000256" key="2">
    <source>
        <dbReference type="ARBA" id="ARBA00022908"/>
    </source>
</evidence>
<organism evidence="8 9">
    <name type="scientific">Carboxylicivirga linearis</name>
    <dbReference type="NCBI Taxonomy" id="1628157"/>
    <lineage>
        <taxon>Bacteria</taxon>
        <taxon>Pseudomonadati</taxon>
        <taxon>Bacteroidota</taxon>
        <taxon>Bacteroidia</taxon>
        <taxon>Marinilabiliales</taxon>
        <taxon>Marinilabiliaceae</taxon>
        <taxon>Carboxylicivirga</taxon>
    </lineage>
</organism>
<comment type="similarity">
    <text evidence="1">Belongs to the 'phage' integrase family.</text>
</comment>
<dbReference type="InterPro" id="IPR004107">
    <property type="entry name" value="Integrase_SAM-like_N"/>
</dbReference>
<evidence type="ECO:0000256" key="4">
    <source>
        <dbReference type="ARBA" id="ARBA00023172"/>
    </source>
</evidence>
<protein>
    <submittedName>
        <fullName evidence="8">Tyrosine-type recombinase/integrase</fullName>
    </submittedName>
</protein>
<dbReference type="InterPro" id="IPR013762">
    <property type="entry name" value="Integrase-like_cat_sf"/>
</dbReference>
<name>A0ABS5K2I0_9BACT</name>
<evidence type="ECO:0000313" key="9">
    <source>
        <dbReference type="Proteomes" id="UP000708576"/>
    </source>
</evidence>
<dbReference type="InterPro" id="IPR044068">
    <property type="entry name" value="CB"/>
</dbReference>
<dbReference type="SUPFAM" id="SSF56349">
    <property type="entry name" value="DNA breaking-rejoining enzymes"/>
    <property type="match status" value="1"/>
</dbReference>
<dbReference type="PROSITE" id="PS51900">
    <property type="entry name" value="CB"/>
    <property type="match status" value="1"/>
</dbReference>
<evidence type="ECO:0000259" key="7">
    <source>
        <dbReference type="PROSITE" id="PS51900"/>
    </source>
</evidence>
<dbReference type="Pfam" id="PF00589">
    <property type="entry name" value="Phage_integrase"/>
    <property type="match status" value="1"/>
</dbReference>
<dbReference type="NCBIfam" id="NF040815">
    <property type="entry name" value="recomb_XerA_Arch"/>
    <property type="match status" value="1"/>
</dbReference>
<dbReference type="Pfam" id="PF13495">
    <property type="entry name" value="Phage_int_SAM_4"/>
    <property type="match status" value="1"/>
</dbReference>
<dbReference type="RefSeq" id="WP_212220832.1">
    <property type="nucleotide sequence ID" value="NZ_JAGUCO010000087.1"/>
</dbReference>
<dbReference type="InterPro" id="IPR050090">
    <property type="entry name" value="Tyrosine_recombinase_XerCD"/>
</dbReference>
<keyword evidence="4" id="KW-0233">DNA recombination</keyword>
<dbReference type="InterPro" id="IPR011010">
    <property type="entry name" value="DNA_brk_join_enz"/>
</dbReference>
<evidence type="ECO:0000256" key="5">
    <source>
        <dbReference type="PROSITE-ProRule" id="PRU01248"/>
    </source>
</evidence>
<feature type="domain" description="Core-binding (CB)" evidence="7">
    <location>
        <begin position="151"/>
        <end position="234"/>
    </location>
</feature>